<dbReference type="EMBL" id="MU275883">
    <property type="protein sequence ID" value="KAI0048657.1"/>
    <property type="molecule type" value="Genomic_DNA"/>
</dbReference>
<name>A0ACB8RXY3_9AGAM</name>
<comment type="caution">
    <text evidence="1">The sequence shown here is derived from an EMBL/GenBank/DDBJ whole genome shotgun (WGS) entry which is preliminary data.</text>
</comment>
<gene>
    <name evidence="1" type="ORF">FA95DRAFT_1015175</name>
</gene>
<sequence length="495" mass="51998">MVTFPTRPLHGLLCVAALGVKAVPDSNYHAPQDAAATCQAIAEAISSASQVYYPGSTNYDADIAHWAFSSTQNSACSVEPGTAEDVGKILQIVGAARTPFAVKGGGHNPNPGFSSTTGVQIAMTRFNQVVNNVATGTVDVGAGLTWDDVYDELDGSGVNVVGGRVTGVGVAGFTLGGGYSWKTSQYGLTIDNIVAFELVLPNGSVRTITDADKDLWFGLRGGGNNFGIVTKFTLKSHPQTDVWGGLLVYPSDQIDALIEAIANFQDSVNDTKAAVIPALAASDPSAVTLAALVFYDAPTPPAGIWDDFLAIETLQSTVETQSFASFLTALPNAAKGPTGRGLSSCVSVLKYTPALSQVIYNETVFWAGKLAALDNTSSVGYNIEPFSPDLFSFGTDSAYPPSRAQPLLPTNMGFSWTNPALDSQFHAAIKQTTETIKAAAIRDGQDVADVSIYENYALYDTPLSEIYGDNVARLKAIKATVDPQNVMGLAGGFKF</sequence>
<protein>
    <submittedName>
        <fullName evidence="1">FAD-binding domain-containing protein</fullName>
    </submittedName>
</protein>
<reference evidence="1" key="2">
    <citation type="journal article" date="2022" name="New Phytol.">
        <title>Evolutionary transition to the ectomycorrhizal habit in the genomes of a hyperdiverse lineage of mushroom-forming fungi.</title>
        <authorList>
            <person name="Looney B."/>
            <person name="Miyauchi S."/>
            <person name="Morin E."/>
            <person name="Drula E."/>
            <person name="Courty P.E."/>
            <person name="Kohler A."/>
            <person name="Kuo A."/>
            <person name="LaButti K."/>
            <person name="Pangilinan J."/>
            <person name="Lipzen A."/>
            <person name="Riley R."/>
            <person name="Andreopoulos W."/>
            <person name="He G."/>
            <person name="Johnson J."/>
            <person name="Nolan M."/>
            <person name="Tritt A."/>
            <person name="Barry K.W."/>
            <person name="Grigoriev I.V."/>
            <person name="Nagy L.G."/>
            <person name="Hibbett D."/>
            <person name="Henrissat B."/>
            <person name="Matheny P.B."/>
            <person name="Labbe J."/>
            <person name="Martin F.M."/>
        </authorList>
    </citation>
    <scope>NUCLEOTIDE SEQUENCE</scope>
    <source>
        <strain evidence="1">FP105234-sp</strain>
    </source>
</reference>
<evidence type="ECO:0000313" key="2">
    <source>
        <dbReference type="Proteomes" id="UP000814033"/>
    </source>
</evidence>
<accession>A0ACB8RXY3</accession>
<keyword evidence="2" id="KW-1185">Reference proteome</keyword>
<dbReference type="Proteomes" id="UP000814033">
    <property type="component" value="Unassembled WGS sequence"/>
</dbReference>
<reference evidence="1" key="1">
    <citation type="submission" date="2021-02" db="EMBL/GenBank/DDBJ databases">
        <authorList>
            <consortium name="DOE Joint Genome Institute"/>
            <person name="Ahrendt S."/>
            <person name="Looney B.P."/>
            <person name="Miyauchi S."/>
            <person name="Morin E."/>
            <person name="Drula E."/>
            <person name="Courty P.E."/>
            <person name="Chicoki N."/>
            <person name="Fauchery L."/>
            <person name="Kohler A."/>
            <person name="Kuo A."/>
            <person name="Labutti K."/>
            <person name="Pangilinan J."/>
            <person name="Lipzen A."/>
            <person name="Riley R."/>
            <person name="Andreopoulos W."/>
            <person name="He G."/>
            <person name="Johnson J."/>
            <person name="Barry K.W."/>
            <person name="Grigoriev I.V."/>
            <person name="Nagy L."/>
            <person name="Hibbett D."/>
            <person name="Henrissat B."/>
            <person name="Matheny P.B."/>
            <person name="Labbe J."/>
            <person name="Martin F."/>
        </authorList>
    </citation>
    <scope>NUCLEOTIDE SEQUENCE</scope>
    <source>
        <strain evidence="1">FP105234-sp</strain>
    </source>
</reference>
<evidence type="ECO:0000313" key="1">
    <source>
        <dbReference type="EMBL" id="KAI0048657.1"/>
    </source>
</evidence>
<proteinExistence type="predicted"/>
<organism evidence="1 2">
    <name type="scientific">Auriscalpium vulgare</name>
    <dbReference type="NCBI Taxonomy" id="40419"/>
    <lineage>
        <taxon>Eukaryota</taxon>
        <taxon>Fungi</taxon>
        <taxon>Dikarya</taxon>
        <taxon>Basidiomycota</taxon>
        <taxon>Agaricomycotina</taxon>
        <taxon>Agaricomycetes</taxon>
        <taxon>Russulales</taxon>
        <taxon>Auriscalpiaceae</taxon>
        <taxon>Auriscalpium</taxon>
    </lineage>
</organism>